<dbReference type="Pfam" id="PF13649">
    <property type="entry name" value="Methyltransf_25"/>
    <property type="match status" value="1"/>
</dbReference>
<evidence type="ECO:0000313" key="3">
    <source>
        <dbReference type="EMBL" id="CAA9260396.1"/>
    </source>
</evidence>
<keyword evidence="3" id="KW-0560">Oxidoreductase</keyword>
<organism evidence="3">
    <name type="scientific">uncultured Acidimicrobiales bacterium</name>
    <dbReference type="NCBI Taxonomy" id="310071"/>
    <lineage>
        <taxon>Bacteria</taxon>
        <taxon>Bacillati</taxon>
        <taxon>Actinomycetota</taxon>
        <taxon>Acidimicrobiia</taxon>
        <taxon>Acidimicrobiales</taxon>
        <taxon>environmental samples</taxon>
    </lineage>
</organism>
<proteinExistence type="predicted"/>
<dbReference type="CDD" id="cd02440">
    <property type="entry name" value="AdoMet_MTases"/>
    <property type="match status" value="1"/>
</dbReference>
<dbReference type="EMBL" id="CADCTB010000165">
    <property type="protein sequence ID" value="CAA9260396.1"/>
    <property type="molecule type" value="Genomic_DNA"/>
</dbReference>
<evidence type="ECO:0000259" key="2">
    <source>
        <dbReference type="Pfam" id="PF13649"/>
    </source>
</evidence>
<dbReference type="EC" id="1.8.1.9" evidence="3"/>
<dbReference type="InterPro" id="IPR041698">
    <property type="entry name" value="Methyltransf_25"/>
</dbReference>
<evidence type="ECO:0000256" key="1">
    <source>
        <dbReference type="ARBA" id="ARBA00022679"/>
    </source>
</evidence>
<dbReference type="PANTHER" id="PTHR43861:SF3">
    <property type="entry name" value="PUTATIVE (AFU_ORTHOLOGUE AFUA_2G14390)-RELATED"/>
    <property type="match status" value="1"/>
</dbReference>
<protein>
    <submittedName>
        <fullName evidence="3">Thioredoxin reductase</fullName>
        <ecNumber evidence="3">1.8.1.9</ecNumber>
    </submittedName>
</protein>
<dbReference type="InterPro" id="IPR029063">
    <property type="entry name" value="SAM-dependent_MTases_sf"/>
</dbReference>
<dbReference type="SUPFAM" id="SSF53335">
    <property type="entry name" value="S-adenosyl-L-methionine-dependent methyltransferases"/>
    <property type="match status" value="1"/>
</dbReference>
<keyword evidence="1" id="KW-0808">Transferase</keyword>
<gene>
    <name evidence="3" type="ORF">AVDCRST_MAG10-2719</name>
</gene>
<reference evidence="3" key="1">
    <citation type="submission" date="2020-02" db="EMBL/GenBank/DDBJ databases">
        <authorList>
            <person name="Meier V. D."/>
        </authorList>
    </citation>
    <scope>NUCLEOTIDE SEQUENCE</scope>
    <source>
        <strain evidence="3">AVDCRST_MAG10</strain>
    </source>
</reference>
<dbReference type="GO" id="GO:0016740">
    <property type="term" value="F:transferase activity"/>
    <property type="evidence" value="ECO:0007669"/>
    <property type="project" value="UniProtKB-KW"/>
</dbReference>
<dbReference type="Gene3D" id="3.40.50.150">
    <property type="entry name" value="Vaccinia Virus protein VP39"/>
    <property type="match status" value="1"/>
</dbReference>
<feature type="domain" description="Methyltransferase" evidence="2">
    <location>
        <begin position="38"/>
        <end position="131"/>
    </location>
</feature>
<dbReference type="PANTHER" id="PTHR43861">
    <property type="entry name" value="TRANS-ACONITATE 2-METHYLTRANSFERASE-RELATED"/>
    <property type="match status" value="1"/>
</dbReference>
<dbReference type="GO" id="GO:0004791">
    <property type="term" value="F:thioredoxin-disulfide reductase (NADPH) activity"/>
    <property type="evidence" value="ECO:0007669"/>
    <property type="project" value="UniProtKB-EC"/>
</dbReference>
<sequence>MDRQQWNERYAAKPLLWAVDPSPFLRGELGDRPAGRALDLGAGEGRTTLWLAERGWKVTAVDFSDVAIDRGRQRLEAAGLPGAVEWICADLVEFDPTGGSYDLILLLFIHLPAPDRRRLLRLAAATLAPGGMVLVVGYDTTHVGQEGGPQDPSVRFGPEDIVTDLEGMRIERAERLAVGDAIDAVVRAVRD</sequence>
<dbReference type="AlphaFoldDB" id="A0A6J4IS22"/>
<name>A0A6J4IS22_9ACTN</name>
<accession>A0A6J4IS22</accession>